<proteinExistence type="predicted"/>
<reference evidence="1" key="1">
    <citation type="submission" date="2018-05" db="EMBL/GenBank/DDBJ databases">
        <authorList>
            <person name="Lanie J.A."/>
            <person name="Ng W.-L."/>
            <person name="Kazmierczak K.M."/>
            <person name="Andrzejewski T.M."/>
            <person name="Davidsen T.M."/>
            <person name="Wayne K.J."/>
            <person name="Tettelin H."/>
            <person name="Glass J.I."/>
            <person name="Rusch D."/>
            <person name="Podicherti R."/>
            <person name="Tsui H.-C.T."/>
            <person name="Winkler M.E."/>
        </authorList>
    </citation>
    <scope>NUCLEOTIDE SEQUENCE</scope>
</reference>
<dbReference type="Pfam" id="PF12779">
    <property type="entry name" value="WXXGXW"/>
    <property type="match status" value="2"/>
</dbReference>
<dbReference type="EMBL" id="UINC01181289">
    <property type="protein sequence ID" value="SVD90912.1"/>
    <property type="molecule type" value="Genomic_DNA"/>
</dbReference>
<name>A0A382Z5Z7_9ZZZZ</name>
<dbReference type="AlphaFoldDB" id="A0A382Z5Z7"/>
<accession>A0A382Z5Z7</accession>
<dbReference type="InterPro" id="IPR024447">
    <property type="entry name" value="YXWGXW_rpt"/>
</dbReference>
<evidence type="ECO:0000313" key="1">
    <source>
        <dbReference type="EMBL" id="SVD90912.1"/>
    </source>
</evidence>
<organism evidence="1">
    <name type="scientific">marine metagenome</name>
    <dbReference type="NCBI Taxonomy" id="408172"/>
    <lineage>
        <taxon>unclassified sequences</taxon>
        <taxon>metagenomes</taxon>
        <taxon>ecological metagenomes</taxon>
    </lineage>
</organism>
<gene>
    <name evidence="1" type="ORF">METZ01_LOCUS443766</name>
</gene>
<sequence length="134" mass="16084">MKKTLFSAILLTIASLISFVIPAQVVVKTNKNRDNKKVIVKKPYLNHGVRVKTNRNRVVVKKPNRPKVIVKHPNKVRRGHFWVDGYWKWSTLFNAYFWVDGFWKRNRNGYVWIPGFWEETPVGFFWVKGYWNKY</sequence>
<evidence type="ECO:0008006" key="2">
    <source>
        <dbReference type="Google" id="ProtNLM"/>
    </source>
</evidence>
<protein>
    <recommendedName>
        <fullName evidence="2">YXWGXW repeat-containing protein</fullName>
    </recommendedName>
</protein>